<dbReference type="PRINTS" id="PR00463">
    <property type="entry name" value="EP450I"/>
</dbReference>
<comment type="similarity">
    <text evidence="2">Belongs to the cytochrome P450 family.</text>
</comment>
<protein>
    <recommendedName>
        <fullName evidence="11">Cytochrome P450</fullName>
    </recommendedName>
</protein>
<dbReference type="Proteomes" id="UP001310890">
    <property type="component" value="Unassembled WGS sequence"/>
</dbReference>
<dbReference type="PANTHER" id="PTHR24287:SF1">
    <property type="entry name" value="P450, PUTATIVE (EUROFUNG)-RELATED"/>
    <property type="match status" value="1"/>
</dbReference>
<evidence type="ECO:0000256" key="8">
    <source>
        <dbReference type="PIRSR" id="PIRSR602401-1"/>
    </source>
</evidence>
<evidence type="ECO:0000313" key="10">
    <source>
        <dbReference type="Proteomes" id="UP001310890"/>
    </source>
</evidence>
<dbReference type="InterPro" id="IPR001128">
    <property type="entry name" value="Cyt_P450"/>
</dbReference>
<dbReference type="PANTHER" id="PTHR24287">
    <property type="entry name" value="P450, PUTATIVE (EUROFUNG)-RELATED"/>
    <property type="match status" value="1"/>
</dbReference>
<sequence>MVVSTINERSFQAFARQQGCQPPLDLTGVWYNRFDRIRQILNLKKSGKDILDDILAADFAKASTVQRTMHEGSQVMTTIEPANLQAVLATQFDDFATGRLRYLQLGPILGRSIFTSDGAFWSHSRALFRPQFSRDNINDLEATDKAANAFVAALGVVDAKGWTDHVDLQPMFFNFTLDTASDFLFGESLDSQSASRTPEQSDVHKLTGMKDVRSQVASKQFLDDFEILGHTIIMRIRLSTLYWTMDSFKFRAAVKRVRRFTEYYVNKAVEASMTGDVKGNSGSLLARIASQTQDREELRNQTLAILFAGRDTTASLLGWCMLRLSLHPEILHKLRQIILQDFDPNEPITFAKIKGCRYLQHFLNEVLRVHPTVPLNGRVATRNTTLPTGGGADGKHPIAVRKGQLVGFSVYLMQRRKDLWGEDAAEFKPERWEQKVPAWQYLPFLGGPRICIGQQFALTEASYLIVRLLQEFDQFEPVDLAEMRLMRKALGLTMWPRDGVKVRLHKAGV</sequence>
<keyword evidence="6 8" id="KW-0408">Iron</keyword>
<organism evidence="9 10">
    <name type="scientific">Meristemomyces frigidus</name>
    <dbReference type="NCBI Taxonomy" id="1508187"/>
    <lineage>
        <taxon>Eukaryota</taxon>
        <taxon>Fungi</taxon>
        <taxon>Dikarya</taxon>
        <taxon>Ascomycota</taxon>
        <taxon>Pezizomycotina</taxon>
        <taxon>Dothideomycetes</taxon>
        <taxon>Dothideomycetidae</taxon>
        <taxon>Mycosphaerellales</taxon>
        <taxon>Teratosphaeriaceae</taxon>
        <taxon>Meristemomyces</taxon>
    </lineage>
</organism>
<dbReference type="SUPFAM" id="SSF48264">
    <property type="entry name" value="Cytochrome P450"/>
    <property type="match status" value="1"/>
</dbReference>
<dbReference type="Pfam" id="PF00067">
    <property type="entry name" value="p450"/>
    <property type="match status" value="1"/>
</dbReference>
<dbReference type="InterPro" id="IPR047146">
    <property type="entry name" value="Cyt_P450_E_CYP52_fungi"/>
</dbReference>
<reference evidence="9" key="1">
    <citation type="submission" date="2023-08" db="EMBL/GenBank/DDBJ databases">
        <title>Black Yeasts Isolated from many extreme environments.</title>
        <authorList>
            <person name="Coleine C."/>
            <person name="Stajich J.E."/>
            <person name="Selbmann L."/>
        </authorList>
    </citation>
    <scope>NUCLEOTIDE SEQUENCE</scope>
    <source>
        <strain evidence="9">CCFEE 5401</strain>
    </source>
</reference>
<comment type="cofactor">
    <cofactor evidence="1 8">
        <name>heme</name>
        <dbReference type="ChEBI" id="CHEBI:30413"/>
    </cofactor>
</comment>
<dbReference type="GO" id="GO:0005506">
    <property type="term" value="F:iron ion binding"/>
    <property type="evidence" value="ECO:0007669"/>
    <property type="project" value="InterPro"/>
</dbReference>
<gene>
    <name evidence="9" type="ORF">LTR62_005009</name>
</gene>
<feature type="binding site" description="axial binding residue" evidence="8">
    <location>
        <position position="451"/>
    </location>
    <ligand>
        <name>heme</name>
        <dbReference type="ChEBI" id="CHEBI:30413"/>
    </ligand>
    <ligandPart>
        <name>Fe</name>
        <dbReference type="ChEBI" id="CHEBI:18248"/>
    </ligandPart>
</feature>
<keyword evidence="4 8" id="KW-0479">Metal-binding</keyword>
<dbReference type="PRINTS" id="PR00385">
    <property type="entry name" value="P450"/>
</dbReference>
<evidence type="ECO:0000313" key="9">
    <source>
        <dbReference type="EMBL" id="KAK5117587.1"/>
    </source>
</evidence>
<dbReference type="InterPro" id="IPR002401">
    <property type="entry name" value="Cyt_P450_E_grp-I"/>
</dbReference>
<keyword evidence="7" id="KW-0503">Monooxygenase</keyword>
<evidence type="ECO:0000256" key="6">
    <source>
        <dbReference type="ARBA" id="ARBA00023004"/>
    </source>
</evidence>
<evidence type="ECO:0008006" key="11">
    <source>
        <dbReference type="Google" id="ProtNLM"/>
    </source>
</evidence>
<evidence type="ECO:0000256" key="4">
    <source>
        <dbReference type="ARBA" id="ARBA00022723"/>
    </source>
</evidence>
<name>A0AAN7YMY2_9PEZI</name>
<accession>A0AAN7YMY2</accession>
<evidence type="ECO:0000256" key="2">
    <source>
        <dbReference type="ARBA" id="ARBA00010617"/>
    </source>
</evidence>
<evidence type="ECO:0000256" key="1">
    <source>
        <dbReference type="ARBA" id="ARBA00001971"/>
    </source>
</evidence>
<evidence type="ECO:0000256" key="7">
    <source>
        <dbReference type="ARBA" id="ARBA00023033"/>
    </source>
</evidence>
<proteinExistence type="inferred from homology"/>
<dbReference type="AlphaFoldDB" id="A0AAN7YMY2"/>
<keyword evidence="5" id="KW-0560">Oxidoreductase</keyword>
<evidence type="ECO:0000256" key="5">
    <source>
        <dbReference type="ARBA" id="ARBA00023002"/>
    </source>
</evidence>
<dbReference type="EMBL" id="JAVRRL010000004">
    <property type="protein sequence ID" value="KAK5117587.1"/>
    <property type="molecule type" value="Genomic_DNA"/>
</dbReference>
<dbReference type="GO" id="GO:0004497">
    <property type="term" value="F:monooxygenase activity"/>
    <property type="evidence" value="ECO:0007669"/>
    <property type="project" value="UniProtKB-KW"/>
</dbReference>
<dbReference type="Gene3D" id="1.10.630.10">
    <property type="entry name" value="Cytochrome P450"/>
    <property type="match status" value="1"/>
</dbReference>
<evidence type="ECO:0000256" key="3">
    <source>
        <dbReference type="ARBA" id="ARBA00022617"/>
    </source>
</evidence>
<dbReference type="GO" id="GO:0016705">
    <property type="term" value="F:oxidoreductase activity, acting on paired donors, with incorporation or reduction of molecular oxygen"/>
    <property type="evidence" value="ECO:0007669"/>
    <property type="project" value="InterPro"/>
</dbReference>
<dbReference type="CDD" id="cd11063">
    <property type="entry name" value="CYP52"/>
    <property type="match status" value="1"/>
</dbReference>
<dbReference type="InterPro" id="IPR036396">
    <property type="entry name" value="Cyt_P450_sf"/>
</dbReference>
<comment type="caution">
    <text evidence="9">The sequence shown here is derived from an EMBL/GenBank/DDBJ whole genome shotgun (WGS) entry which is preliminary data.</text>
</comment>
<keyword evidence="3 8" id="KW-0349">Heme</keyword>
<dbReference type="GO" id="GO:0020037">
    <property type="term" value="F:heme binding"/>
    <property type="evidence" value="ECO:0007669"/>
    <property type="project" value="InterPro"/>
</dbReference>